<accession>A0ABV9U479</accession>
<keyword evidence="2" id="KW-1185">Reference proteome</keyword>
<gene>
    <name evidence="1" type="ORF">ACFPCY_28605</name>
</gene>
<sequence length="44" mass="5009">MRARRRIAAAIAAQRARMSECFSSGNIEWLTEMLQRFSAHLATV</sequence>
<evidence type="ECO:0000313" key="2">
    <source>
        <dbReference type="Proteomes" id="UP001595872"/>
    </source>
</evidence>
<dbReference type="RefSeq" id="WP_378260061.1">
    <property type="nucleotide sequence ID" value="NZ_JBHSIT010000009.1"/>
</dbReference>
<dbReference type="Proteomes" id="UP001595872">
    <property type="component" value="Unassembled WGS sequence"/>
</dbReference>
<comment type="caution">
    <text evidence="1">The sequence shown here is derived from an EMBL/GenBank/DDBJ whole genome shotgun (WGS) entry which is preliminary data.</text>
</comment>
<proteinExistence type="predicted"/>
<reference evidence="2" key="1">
    <citation type="journal article" date="2019" name="Int. J. Syst. Evol. Microbiol.">
        <title>The Global Catalogue of Microorganisms (GCM) 10K type strain sequencing project: providing services to taxonomists for standard genome sequencing and annotation.</title>
        <authorList>
            <consortium name="The Broad Institute Genomics Platform"/>
            <consortium name="The Broad Institute Genome Sequencing Center for Infectious Disease"/>
            <person name="Wu L."/>
            <person name="Ma J."/>
        </authorList>
    </citation>
    <scope>NUCLEOTIDE SEQUENCE [LARGE SCALE GENOMIC DNA]</scope>
    <source>
        <strain evidence="2">KLKA75</strain>
    </source>
</reference>
<protein>
    <submittedName>
        <fullName evidence="1">Uncharacterized protein</fullName>
    </submittedName>
</protein>
<evidence type="ECO:0000313" key="1">
    <source>
        <dbReference type="EMBL" id="MFC4911297.1"/>
    </source>
</evidence>
<dbReference type="EMBL" id="JBHSIT010000009">
    <property type="protein sequence ID" value="MFC4911297.1"/>
    <property type="molecule type" value="Genomic_DNA"/>
</dbReference>
<name>A0ABV9U479_9ACTN</name>
<organism evidence="1 2">
    <name type="scientific">Actinomadura gamaensis</name>
    <dbReference type="NCBI Taxonomy" id="1763541"/>
    <lineage>
        <taxon>Bacteria</taxon>
        <taxon>Bacillati</taxon>
        <taxon>Actinomycetota</taxon>
        <taxon>Actinomycetes</taxon>
        <taxon>Streptosporangiales</taxon>
        <taxon>Thermomonosporaceae</taxon>
        <taxon>Actinomadura</taxon>
    </lineage>
</organism>